<proteinExistence type="predicted"/>
<evidence type="ECO:0000313" key="2">
    <source>
        <dbReference type="EMBL" id="AJE48597.1"/>
    </source>
</evidence>
<dbReference type="EMBL" id="CP004393">
    <property type="protein sequence ID" value="AJE48597.1"/>
    <property type="molecule type" value="Genomic_DNA"/>
</dbReference>
<organism evidence="2 3">
    <name type="scientific">Celeribacter indicus</name>
    <dbReference type="NCBI Taxonomy" id="1208324"/>
    <lineage>
        <taxon>Bacteria</taxon>
        <taxon>Pseudomonadati</taxon>
        <taxon>Pseudomonadota</taxon>
        <taxon>Alphaproteobacteria</taxon>
        <taxon>Rhodobacterales</taxon>
        <taxon>Roseobacteraceae</taxon>
        <taxon>Celeribacter</taxon>
    </lineage>
</organism>
<dbReference type="RefSeq" id="WP_043871975.1">
    <property type="nucleotide sequence ID" value="NZ_CP004393.1"/>
</dbReference>
<name>A0A0B5E8F2_9RHOB</name>
<dbReference type="KEGG" id="cid:P73_3882"/>
<dbReference type="HOGENOM" id="CLU_065947_2_1_5"/>
<dbReference type="STRING" id="1208324.P73_3882"/>
<gene>
    <name evidence="2" type="ORF">P73_3882</name>
</gene>
<evidence type="ECO:0000259" key="1">
    <source>
        <dbReference type="Pfam" id="PF01863"/>
    </source>
</evidence>
<dbReference type="AlphaFoldDB" id="A0A0B5E8F2"/>
<dbReference type="PANTHER" id="PTHR30399">
    <property type="entry name" value="UNCHARACTERIZED PROTEIN YGJP"/>
    <property type="match status" value="1"/>
</dbReference>
<protein>
    <submittedName>
        <fullName evidence="2">Zinc metallopeptidases-like protein</fullName>
    </submittedName>
</protein>
<evidence type="ECO:0000313" key="3">
    <source>
        <dbReference type="Proteomes" id="UP000031521"/>
    </source>
</evidence>
<keyword evidence="3" id="KW-1185">Reference proteome</keyword>
<feature type="domain" description="YgjP-like metallopeptidase" evidence="1">
    <location>
        <begin position="23"/>
        <end position="218"/>
    </location>
</feature>
<dbReference type="Pfam" id="PF01863">
    <property type="entry name" value="YgjP-like"/>
    <property type="match status" value="1"/>
</dbReference>
<dbReference type="CDD" id="cd07344">
    <property type="entry name" value="M48_yhfN_like"/>
    <property type="match status" value="1"/>
</dbReference>
<sequence length="229" mass="25975">MSEIILSGDPPVTVSLRRSARARRLSLRVSRLDGRVTLSLPLRLGEREALGFLREKESWIRDHVAACGPEKRVVPGAVLPFLGRPTEIVTGQGRAARLWPGRLEVPGRPEQAGAKVKAFLRLEAQMRLRLACDRYAAALGVPYGRLSLRDPRSRWGSCTSEGNLMFSWRLVMAPEAVLDYVAAHELAHRLEMNHSERFWAHVARICPDHRAHRAWLRQEGETLHRWQFG</sequence>
<dbReference type="Gene3D" id="3.30.2010.10">
    <property type="entry name" value="Metalloproteases ('zincins'), catalytic domain"/>
    <property type="match status" value="1"/>
</dbReference>
<accession>A0A0B5E8F2</accession>
<dbReference type="InterPro" id="IPR002725">
    <property type="entry name" value="YgjP-like_metallopeptidase"/>
</dbReference>
<reference evidence="2 3" key="1">
    <citation type="journal article" date="2014" name="Int. J. Syst. Evol. Microbiol.">
        <title>Celeribacter indicus sp. nov., a polycyclic aromatic hydrocarbon-degrading bacterium from deep-sea sediment and reclassification of Huaishuia halophila as Celeribacter halophilus comb. nov.</title>
        <authorList>
            <person name="Lai Q."/>
            <person name="Cao J."/>
            <person name="Yuan J."/>
            <person name="Li F."/>
            <person name="Shao Z."/>
        </authorList>
    </citation>
    <scope>NUCLEOTIDE SEQUENCE [LARGE SCALE GENOMIC DNA]</scope>
    <source>
        <strain evidence="2">P73</strain>
    </source>
</reference>
<dbReference type="Proteomes" id="UP000031521">
    <property type="component" value="Chromosome"/>
</dbReference>
<dbReference type="InterPro" id="IPR053136">
    <property type="entry name" value="UTP_pyrophosphatase-like"/>
</dbReference>
<dbReference type="OrthoDB" id="9795402at2"/>
<dbReference type="PANTHER" id="PTHR30399:SF1">
    <property type="entry name" value="UTP PYROPHOSPHATASE"/>
    <property type="match status" value="1"/>
</dbReference>